<dbReference type="PANTHER" id="PTHR31061:SF24">
    <property type="entry name" value="LD22376P"/>
    <property type="match status" value="1"/>
</dbReference>
<dbReference type="InParanoid" id="A0A1D6E906"/>
<gene>
    <name evidence="4" type="ORF">ZEAMMB73_Zm00001d003383</name>
</gene>
<dbReference type="AlphaFoldDB" id="A0A1D6E906"/>
<comment type="subcellular location">
    <subcellularLocation>
        <location evidence="1">Nucleus</location>
    </subcellularLocation>
</comment>
<dbReference type="GO" id="GO:0005634">
    <property type="term" value="C:nucleus"/>
    <property type="evidence" value="ECO:0007669"/>
    <property type="project" value="UniProtKB-SubCell"/>
</dbReference>
<evidence type="ECO:0000259" key="2">
    <source>
        <dbReference type="Pfam" id="PF02309"/>
    </source>
</evidence>
<dbReference type="Gene3D" id="3.10.20.90">
    <property type="entry name" value="Phosphatidylinositol 3-kinase Catalytic Subunit, Chain A, domain 1"/>
    <property type="match status" value="1"/>
</dbReference>
<feature type="domain" description="AUX/IAA" evidence="2">
    <location>
        <begin position="427"/>
        <end position="507"/>
    </location>
</feature>
<dbReference type="InterPro" id="IPR033389">
    <property type="entry name" value="AUX/IAA_dom"/>
</dbReference>
<dbReference type="Pfam" id="PF07786">
    <property type="entry name" value="HGSNAT_cat"/>
    <property type="match status" value="1"/>
</dbReference>
<protein>
    <recommendedName>
        <fullName evidence="1">Auxin-responsive protein</fullName>
    </recommendedName>
</protein>
<evidence type="ECO:0000259" key="3">
    <source>
        <dbReference type="Pfam" id="PF07786"/>
    </source>
</evidence>
<keyword evidence="1" id="KW-0805">Transcription regulation</keyword>
<feature type="domain" description="Heparan-alpha-glucosaminide N-acetyltransferase catalytic" evidence="3">
    <location>
        <begin position="315"/>
        <end position="402"/>
    </location>
</feature>
<keyword evidence="1" id="KW-0804">Transcription</keyword>
<accession>A0A1D6E906</accession>
<evidence type="ECO:0000256" key="1">
    <source>
        <dbReference type="RuleBase" id="RU004549"/>
    </source>
</evidence>
<dbReference type="ExpressionAtlas" id="A0A1D6E906">
    <property type="expression patterns" value="baseline"/>
</dbReference>
<dbReference type="SUPFAM" id="SSF54277">
    <property type="entry name" value="CAD &amp; PB1 domains"/>
    <property type="match status" value="1"/>
</dbReference>
<keyword evidence="1" id="KW-0678">Repressor</keyword>
<evidence type="ECO:0000313" key="4">
    <source>
        <dbReference type="EMBL" id="ONM16877.1"/>
    </source>
</evidence>
<organism evidence="4">
    <name type="scientific">Zea mays</name>
    <name type="common">Maize</name>
    <dbReference type="NCBI Taxonomy" id="4577"/>
    <lineage>
        <taxon>Eukaryota</taxon>
        <taxon>Viridiplantae</taxon>
        <taxon>Streptophyta</taxon>
        <taxon>Embryophyta</taxon>
        <taxon>Tracheophyta</taxon>
        <taxon>Spermatophyta</taxon>
        <taxon>Magnoliopsida</taxon>
        <taxon>Liliopsida</taxon>
        <taxon>Poales</taxon>
        <taxon>Poaceae</taxon>
        <taxon>PACMAD clade</taxon>
        <taxon>Panicoideae</taxon>
        <taxon>Andropogonodae</taxon>
        <taxon>Andropogoneae</taxon>
        <taxon>Tripsacinae</taxon>
        <taxon>Zea</taxon>
    </lineage>
</organism>
<keyword evidence="1" id="KW-0539">Nucleus</keyword>
<proteinExistence type="inferred from homology"/>
<dbReference type="GO" id="GO:0009734">
    <property type="term" value="P:auxin-activated signaling pathway"/>
    <property type="evidence" value="ECO:0007669"/>
    <property type="project" value="UniProtKB-UniRule"/>
</dbReference>
<reference evidence="4" key="1">
    <citation type="submission" date="2015-12" db="EMBL/GenBank/DDBJ databases">
        <title>Update maize B73 reference genome by single molecule sequencing technologies.</title>
        <authorList>
            <consortium name="Maize Genome Sequencing Project"/>
            <person name="Ware D."/>
        </authorList>
    </citation>
    <scope>NUCLEOTIDE SEQUENCE [LARGE SCALE GENOMIC DNA]</scope>
    <source>
        <tissue evidence="4">Seedling</tissue>
    </source>
</reference>
<sequence>MATGDRLRAMDLYEILLLTTRLARRATTSSIYRVARKRSRVYFLYSGAQKLNRAELEVACEDFSNINTFPTCTVFKGILSGGVEISIVSTVISSSKDWSRSAETCFKKKCLFLFDYFDSRTVILVRLLRFWDYQNTDRGYTVYFDSRTAKSYVHNSSSLHMTASFFSLLDSFHFCPLGYKDFPDLGNTTSSLLSTCCHVVLELWYNWSWVKATWSLEVIFPDGIFPADGKSEIEGKNKYFELFQFNKPHAAPPAASTSIHGCPRARLPLSLRDARWIGEIAHKSHPWQLSSPKSAANRICQRGLAPPCRRSPTSVADFVMPFFLFIVGVALALAYKRVPDKLDASRKALLRALTLFCLGLGLVLQGGFFHGVRSLSFGVDLREIRLMGVLQRIAIAYLLTALCEIWIRGDEDVDYGYDLLKRYCYQLAQVVGWPPVQNYRKNTLVASSSRRKAPAEDAASTTQTMYVKVSMDDAPYLKMVDIKMYSSYEDLSMALEKMFSCFITGEYCSVLCFCLMHFPLVNLFLTLGGNKKEQRDSDGWVGEARAASP</sequence>
<dbReference type="InterPro" id="IPR012429">
    <property type="entry name" value="HGSNAT_cat"/>
</dbReference>
<name>A0A1D6E906_MAIZE</name>
<keyword evidence="1" id="KW-0927">Auxin signaling pathway</keyword>
<comment type="function">
    <text evidence="1">Aux/IAA proteins are short-lived transcriptional factors that function as repressors of early auxin response genes at low auxin concentrations.</text>
</comment>
<dbReference type="Pfam" id="PF02309">
    <property type="entry name" value="AUX_IAA"/>
    <property type="match status" value="1"/>
</dbReference>
<comment type="subunit">
    <text evidence="1">Homodimers and heterodimers.</text>
</comment>
<dbReference type="SMR" id="A0A1D6E906"/>
<dbReference type="EMBL" id="CM007648">
    <property type="protein sequence ID" value="ONM16877.1"/>
    <property type="molecule type" value="Genomic_DNA"/>
</dbReference>
<comment type="similarity">
    <text evidence="1">Belongs to the Aux/IAA family.</text>
</comment>
<dbReference type="PANTHER" id="PTHR31061">
    <property type="entry name" value="LD22376P"/>
    <property type="match status" value="1"/>
</dbReference>